<dbReference type="InterPro" id="IPR027268">
    <property type="entry name" value="Peptidase_M4/M1_CTD_sf"/>
</dbReference>
<keyword evidence="4" id="KW-1185">Reference proteome</keyword>
<dbReference type="AlphaFoldDB" id="A0A6G7ZLN0"/>
<evidence type="ECO:0000256" key="1">
    <source>
        <dbReference type="SAM" id="SignalP"/>
    </source>
</evidence>
<dbReference type="Pfam" id="PF05299">
    <property type="entry name" value="Peptidase_M61"/>
    <property type="match status" value="1"/>
</dbReference>
<dbReference type="EMBL" id="CP049871">
    <property type="protein sequence ID" value="QIL01828.1"/>
    <property type="molecule type" value="Genomic_DNA"/>
</dbReference>
<dbReference type="RefSeq" id="WP_166092794.1">
    <property type="nucleotide sequence ID" value="NZ_CP049871.1"/>
</dbReference>
<feature type="signal peptide" evidence="1">
    <location>
        <begin position="1"/>
        <end position="27"/>
    </location>
</feature>
<proteinExistence type="predicted"/>
<protein>
    <recommendedName>
        <fullName evidence="2">Peptidase M61 catalytic domain-containing protein</fullName>
    </recommendedName>
</protein>
<keyword evidence="1" id="KW-0732">Signal</keyword>
<dbReference type="InterPro" id="IPR007963">
    <property type="entry name" value="Peptidase_M61_catalytic"/>
</dbReference>
<evidence type="ECO:0000313" key="4">
    <source>
        <dbReference type="Proteomes" id="UP000502502"/>
    </source>
</evidence>
<dbReference type="KEGG" id="ssin:G7078_02850"/>
<name>A0A6G7ZLN0_9SPHN</name>
<evidence type="ECO:0000313" key="3">
    <source>
        <dbReference type="EMBL" id="QIL01828.1"/>
    </source>
</evidence>
<dbReference type="SUPFAM" id="SSF55486">
    <property type="entry name" value="Metalloproteases ('zincins'), catalytic domain"/>
    <property type="match status" value="1"/>
</dbReference>
<accession>A0A6G7ZLN0</accession>
<dbReference type="Gene3D" id="1.10.390.10">
    <property type="entry name" value="Neutral Protease Domain 2"/>
    <property type="match status" value="1"/>
</dbReference>
<feature type="chain" id="PRO_5026253600" description="Peptidase M61 catalytic domain-containing protein" evidence="1">
    <location>
        <begin position="28"/>
        <end position="563"/>
    </location>
</feature>
<evidence type="ECO:0000259" key="2">
    <source>
        <dbReference type="Pfam" id="PF05299"/>
    </source>
</evidence>
<sequence length="563" mass="60509">MTQHLGAPARTRILLLAAACLAGTALSGVVAKASAQAAPASADVVSIVLTPRVVGNRLQSLHLETRIIGDADGETKLLIAESDPEAAGPPSWSAIAVENATISGKGGERVLRHAPSAPITIRYDIVPAPDGAFKNLLKPTYFSVLGAETFFQIDEREPEYRFQWGPIPIGWTVVSDLDHKVGDPSTPYPISTLYGGSDIIVKDHKVGAGRLRLAMRDDSALKPEFLGALIGRIGDAANALWHDSGSEYLVTLTTLPDYKGQAGTGLGDAFALYLGPDPDLPELRNTLAHEYLHTWIGRRFGGGPRWFREGFTQYFSPILNLRAGSYSPADFAAQWNAMLKSYAGSPMKLAPSAQVEAAWAGNRDAKQLSENRSAMVAALLDYRLTRASKGKVRLSDIMLQVKKDWDAKRGKGDGPTRLVAKARAMTGVDLQPTIDRYLVRGEEVTLPADVFGKCLAVRTASIPKYDRGFTVKGIGDPVTDVDPAGRAYAAGIRKGMIIVAREAGKPGDSSVENVFRVKDDAGERVIRYLPAGQEMMSIQQVQVTGLGAKAATRCAREISGLRH</sequence>
<organism evidence="3 4">
    <name type="scientific">Sphingomonas sinipercae</name>
    <dbReference type="NCBI Taxonomy" id="2714944"/>
    <lineage>
        <taxon>Bacteria</taxon>
        <taxon>Pseudomonadati</taxon>
        <taxon>Pseudomonadota</taxon>
        <taxon>Alphaproteobacteria</taxon>
        <taxon>Sphingomonadales</taxon>
        <taxon>Sphingomonadaceae</taxon>
        <taxon>Sphingomonas</taxon>
    </lineage>
</organism>
<gene>
    <name evidence="3" type="ORF">G7078_02850</name>
</gene>
<dbReference type="Proteomes" id="UP000502502">
    <property type="component" value="Chromosome"/>
</dbReference>
<reference evidence="3 4" key="1">
    <citation type="submission" date="2020-03" db="EMBL/GenBank/DDBJ databases">
        <title>Sphingomonas sp. nov., isolated from fish.</title>
        <authorList>
            <person name="Hyun D.-W."/>
            <person name="Bae J.-W."/>
        </authorList>
    </citation>
    <scope>NUCLEOTIDE SEQUENCE [LARGE SCALE GENOMIC DNA]</scope>
    <source>
        <strain evidence="3 4">HDW15C</strain>
    </source>
</reference>
<feature type="domain" description="Peptidase M61 catalytic" evidence="2">
    <location>
        <begin position="306"/>
        <end position="354"/>
    </location>
</feature>